<dbReference type="AlphaFoldDB" id="A0A8J8SJ66"/>
<name>A0A8J8SJ66_9FIRM</name>
<evidence type="ECO:0000256" key="1">
    <source>
        <dbReference type="ARBA" id="ARBA00022475"/>
    </source>
</evidence>
<dbReference type="KEGG" id="vpy:HZI73_24000"/>
<dbReference type="SUPFAM" id="SSF53448">
    <property type="entry name" value="Nucleotide-diphospho-sugar transferases"/>
    <property type="match status" value="1"/>
</dbReference>
<evidence type="ECO:0000256" key="6">
    <source>
        <dbReference type="ARBA" id="ARBA00022989"/>
    </source>
</evidence>
<dbReference type="InterPro" id="IPR001173">
    <property type="entry name" value="Glyco_trans_2-like"/>
</dbReference>
<protein>
    <submittedName>
        <fullName evidence="9">Glycosyltransferase family 2 protein</fullName>
    </submittedName>
</protein>
<gene>
    <name evidence="9" type="ORF">HZI73_24000</name>
</gene>
<dbReference type="Pfam" id="PF00535">
    <property type="entry name" value="Glycos_transf_2"/>
    <property type="match status" value="1"/>
</dbReference>
<dbReference type="PANTHER" id="PTHR48090:SF3">
    <property type="entry name" value="UNDECAPRENYL-PHOSPHATE 4-DEOXY-4-FORMAMIDO-L-ARABINOSE TRANSFERASE"/>
    <property type="match status" value="1"/>
</dbReference>
<organism evidence="9 10">
    <name type="scientific">Vallitalea pronyensis</name>
    <dbReference type="NCBI Taxonomy" id="1348613"/>
    <lineage>
        <taxon>Bacteria</taxon>
        <taxon>Bacillati</taxon>
        <taxon>Bacillota</taxon>
        <taxon>Clostridia</taxon>
        <taxon>Lachnospirales</taxon>
        <taxon>Vallitaleaceae</taxon>
        <taxon>Vallitalea</taxon>
    </lineage>
</organism>
<evidence type="ECO:0000256" key="7">
    <source>
        <dbReference type="ARBA" id="ARBA00023136"/>
    </source>
</evidence>
<keyword evidence="3" id="KW-0808">Transferase</keyword>
<keyword evidence="5" id="KW-0448">Lipopolysaccharide biosynthesis</keyword>
<proteinExistence type="predicted"/>
<dbReference type="InterPro" id="IPR050256">
    <property type="entry name" value="Glycosyltransferase_2"/>
</dbReference>
<accession>A0A8J8SJ66</accession>
<dbReference type="GO" id="GO:0099621">
    <property type="term" value="F:undecaprenyl-phosphate 4-deoxy-4-formamido-L-arabinose transferase activity"/>
    <property type="evidence" value="ECO:0007669"/>
    <property type="project" value="TreeGrafter"/>
</dbReference>
<dbReference type="GO" id="GO:0005886">
    <property type="term" value="C:plasma membrane"/>
    <property type="evidence" value="ECO:0007669"/>
    <property type="project" value="TreeGrafter"/>
</dbReference>
<dbReference type="Gene3D" id="3.90.550.10">
    <property type="entry name" value="Spore Coat Polysaccharide Biosynthesis Protein SpsA, Chain A"/>
    <property type="match status" value="1"/>
</dbReference>
<keyword evidence="7" id="KW-0472">Membrane</keyword>
<keyword evidence="6" id="KW-1133">Transmembrane helix</keyword>
<dbReference type="RefSeq" id="WP_212695869.1">
    <property type="nucleotide sequence ID" value="NZ_CP058649.1"/>
</dbReference>
<evidence type="ECO:0000256" key="3">
    <source>
        <dbReference type="ARBA" id="ARBA00022679"/>
    </source>
</evidence>
<dbReference type="PANTHER" id="PTHR48090">
    <property type="entry name" value="UNDECAPRENYL-PHOSPHATE 4-DEOXY-4-FORMAMIDO-L-ARABINOSE TRANSFERASE-RELATED"/>
    <property type="match status" value="1"/>
</dbReference>
<evidence type="ECO:0000313" key="9">
    <source>
        <dbReference type="EMBL" id="QUI25169.1"/>
    </source>
</evidence>
<dbReference type="CDD" id="cd04187">
    <property type="entry name" value="DPM1_like_bac"/>
    <property type="match status" value="1"/>
</dbReference>
<dbReference type="GO" id="GO:0009103">
    <property type="term" value="P:lipopolysaccharide biosynthetic process"/>
    <property type="evidence" value="ECO:0007669"/>
    <property type="project" value="UniProtKB-KW"/>
</dbReference>
<dbReference type="EMBL" id="CP058649">
    <property type="protein sequence ID" value="QUI25169.1"/>
    <property type="molecule type" value="Genomic_DNA"/>
</dbReference>
<keyword evidence="1" id="KW-1003">Cell membrane</keyword>
<sequence>MISIVIPVYNSEKTITKLCQNIIKVMTDHEQAFEIVLVDDRSHDQSYQKMLVLSKTHQQITSIRLKENYGQQNALLCGLRYAKGDYVVTMDDDCQQDPEDIILLLNMLKQGYDVVYGIPYENSKKQYRHRGTQLKEFIFRTLLGKPKDIKLTSYRIMNKDIVEKIKKETVSHVYLSATILKHTNNIGNKKVRYYDRVYGQSNYTLKKLIHLLLHVVIYYGQVPFFRRLRQQKPQYIVDEMINDFK</sequence>
<evidence type="ECO:0000256" key="4">
    <source>
        <dbReference type="ARBA" id="ARBA00022692"/>
    </source>
</evidence>
<evidence type="ECO:0000259" key="8">
    <source>
        <dbReference type="Pfam" id="PF00535"/>
    </source>
</evidence>
<evidence type="ECO:0000313" key="10">
    <source>
        <dbReference type="Proteomes" id="UP000683246"/>
    </source>
</evidence>
<keyword evidence="10" id="KW-1185">Reference proteome</keyword>
<reference evidence="9" key="1">
    <citation type="submission" date="2020-07" db="EMBL/GenBank/DDBJ databases">
        <title>Vallitalea pronyensis genome.</title>
        <authorList>
            <person name="Postec A."/>
        </authorList>
    </citation>
    <scope>NUCLEOTIDE SEQUENCE</scope>
    <source>
        <strain evidence="9">FatNI3</strain>
    </source>
</reference>
<keyword evidence="2" id="KW-0328">Glycosyltransferase</keyword>
<evidence type="ECO:0000256" key="5">
    <source>
        <dbReference type="ARBA" id="ARBA00022985"/>
    </source>
</evidence>
<feature type="domain" description="Glycosyltransferase 2-like" evidence="8">
    <location>
        <begin position="3"/>
        <end position="164"/>
    </location>
</feature>
<dbReference type="Proteomes" id="UP000683246">
    <property type="component" value="Chromosome"/>
</dbReference>
<evidence type="ECO:0000256" key="2">
    <source>
        <dbReference type="ARBA" id="ARBA00022676"/>
    </source>
</evidence>
<keyword evidence="4" id="KW-0812">Transmembrane</keyword>
<dbReference type="InterPro" id="IPR029044">
    <property type="entry name" value="Nucleotide-diphossugar_trans"/>
</dbReference>